<keyword evidence="2" id="KW-0677">Repeat</keyword>
<evidence type="ECO:0000259" key="5">
    <source>
        <dbReference type="SMART" id="SM00237"/>
    </source>
</evidence>
<dbReference type="SUPFAM" id="SSF141072">
    <property type="entry name" value="CalX-like"/>
    <property type="match status" value="11"/>
</dbReference>
<dbReference type="Pfam" id="PF00353">
    <property type="entry name" value="HemolysinCabind"/>
    <property type="match status" value="3"/>
</dbReference>
<evidence type="ECO:0000313" key="7">
    <source>
        <dbReference type="Proteomes" id="UP001165263"/>
    </source>
</evidence>
<comment type="caution">
    <text evidence="6">The sequence shown here is derived from an EMBL/GenBank/DDBJ whole genome shotgun (WGS) entry which is preliminary data.</text>
</comment>
<dbReference type="PANTHER" id="PTHR11878">
    <property type="entry name" value="SODIUM/CALCIUM EXCHANGER"/>
    <property type="match status" value="1"/>
</dbReference>
<dbReference type="SMART" id="SM00237">
    <property type="entry name" value="Calx_beta"/>
    <property type="match status" value="11"/>
</dbReference>
<dbReference type="InterPro" id="IPR001343">
    <property type="entry name" value="Hemolysn_Ca-bd"/>
</dbReference>
<proteinExistence type="predicted"/>
<sequence length="1634" mass="165322">MAMFITSRDITVSEADGYADFVVKLNAPSTLQVSVNYRIDGITAGYSDYTYSSGTLSFAPGVTTQTLRVALANDVNVETPESLALNLSSPVNAVLGDNQAIATIIDNDTAASTTSKANISVLDVVVDEKAGSATFDIVLDKAASSSFTVGYSTADGNATAGADYTTASGTVTFAAGQTVKHVTVNIADDAAIEPNEVFHLNLGAIAGNAAGVVQLGDGMGSALIGRSDQAALAKPSISASDIMVGEADNYVEFVVKLDAPGTTPVSVNYRVDDLTTGYSDYGYVSGTLSFAPGVTTQTVRVALSSDIGAETLESFALNLSSPVNAVLADNQAVATIVDNDTLADTGSKASVSVRDVVIDEKAGLATFDIVLDKAVTSNFTVAYSTANGSATAGTDYTAASGTVSFVAGQTVQHVAIAIADDTAAEQDELFHLNLGAVTGSGATMVQIGDGTGTALIGHNDQVASATPSISVTDITVGEGDGYAEFTVELNAPGTTQVTVNYRVDGLTAGYSDYDFSSGTLSFAPGVTTQTVRIALPEDTGAETLKSFALNLSSPVNAVLADNQAVATIVDNDTFADTGSKASVSVRDVVVDEKAGLATFDIVLDKAVSNNFTVAYATANGSAAAGTDYTAASGTVSFVAGQVVQHVTVNIADDATPESDEVFQLNLGAITGNAASMVQVGDGTGTALIGHNDQTAIAKPSITTSNITVSEADGYAEFVVALNAPGTTQVSVNYRIDGLTTGYSDYSFVNGTLSFAPGVTTQTVRVALVNDTSAETPKSFALNLSSPVNAVLADNQAVATIIDNDTFADTGSKASVSVHDVVIDEKAGLATFDIVLDKAVSNNFTVAYSTANGSAAAGTDYTAASGTVSFVAGQTVQHVTVNIADDATLESDEVFQLNLGAVTGSGATMAQIGDGTGTALIGHNDQAAVATPSISVSDITVGEGDDYAEFTVELNAPGTTQVSVNYRLDGLTTGYSDYEFASGTLSFAPGVTTQTVRVALINDTSAEMTESFALNLSSPVNAVLADNQAVATIVDNDAFADTVSKASVSVRDVVVDEKAGLATFDIVLDKAVSNNVTVAYATANGSATAGTDYTAASGTVTFVAGQVVQHVSVNIADDALLESDEVFHLNLSALSGSGAGMVRIGDGTGTALIGHNDQVASAKPSISVADIKVSEGDDYADFVVVLDAPGSAQVSVNYRADGLTTGYSDYAFSSGTLSFAPGVTTQTVRITLVNDSSTETLESFALNLSSPVNAVLADNQAVATILDDDPAQGRVLHYGMGNDTYQIGNTADVILEAVGGGTDLAVSTVSYVLPDNVENLRLDSSAAINGTGNALNNIIYAGAGANVINGGAGTDTLSYAYATTTGTTGVTLDLSLTNASGESVASGISGADRVSNIENVSGSRYNDKLTGNSGANVLDGGAGADTLSGGLGNDTYYVDNAGDVIVESSDATRGGVDVVIATVSRTLGSYQEKLYLNGSATINGTGNELANTLTGNAGNNVLDGGAGADSLSGGAGDDILIGGAGKDTLKGDAGKDVFDFNALSEMGTTSATWDVIGDFTAGQDKIDLSTLDANTATTANDAFTEIIAATAAFTKAGQLKFANGVLYGNVDADADAEFAIQLTGVTTLGAADIVL</sequence>
<feature type="domain" description="Calx-beta" evidence="5">
    <location>
        <begin position="918"/>
        <end position="1016"/>
    </location>
</feature>
<dbReference type="InterPro" id="IPR011049">
    <property type="entry name" value="Serralysin-like_metalloprot_C"/>
</dbReference>
<evidence type="ECO:0000313" key="6">
    <source>
        <dbReference type="EMBL" id="MCS0628842.1"/>
    </source>
</evidence>
<feature type="domain" description="Calx-beta" evidence="5">
    <location>
        <begin position="686"/>
        <end position="784"/>
    </location>
</feature>
<feature type="domain" description="Calx-beta" evidence="5">
    <location>
        <begin position="100"/>
        <end position="203"/>
    </location>
</feature>
<evidence type="ECO:0000256" key="3">
    <source>
        <dbReference type="ARBA" id="ARBA00022837"/>
    </source>
</evidence>
<dbReference type="Gene3D" id="2.60.40.2030">
    <property type="match status" value="11"/>
</dbReference>
<feature type="domain" description="Calx-beta" evidence="5">
    <location>
        <begin position="222"/>
        <end position="320"/>
    </location>
</feature>
<keyword evidence="4" id="KW-0406">Ion transport</keyword>
<dbReference type="RefSeq" id="WP_259448060.1">
    <property type="nucleotide sequence ID" value="NZ_CP119520.1"/>
</dbReference>
<feature type="domain" description="Calx-beta" evidence="5">
    <location>
        <begin position="454"/>
        <end position="552"/>
    </location>
</feature>
<feature type="domain" description="Calx-beta" evidence="5">
    <location>
        <begin position="1"/>
        <end position="88"/>
    </location>
</feature>
<name>A0ABT2BUN7_9BURK</name>
<organism evidence="6 7">
    <name type="scientific">Telluria mixta</name>
    <dbReference type="NCBI Taxonomy" id="34071"/>
    <lineage>
        <taxon>Bacteria</taxon>
        <taxon>Pseudomonadati</taxon>
        <taxon>Pseudomonadota</taxon>
        <taxon>Betaproteobacteria</taxon>
        <taxon>Burkholderiales</taxon>
        <taxon>Oxalobacteraceae</taxon>
        <taxon>Telluria group</taxon>
        <taxon>Telluria</taxon>
    </lineage>
</organism>
<dbReference type="InterPro" id="IPR003644">
    <property type="entry name" value="Calx_beta"/>
</dbReference>
<accession>A0ABT2BUN7</accession>
<evidence type="ECO:0000256" key="1">
    <source>
        <dbReference type="ARBA" id="ARBA00022729"/>
    </source>
</evidence>
<dbReference type="InterPro" id="IPR018511">
    <property type="entry name" value="Hemolysin-typ_Ca-bd_CS"/>
</dbReference>
<dbReference type="PANTHER" id="PTHR11878:SF65">
    <property type="entry name" value="NA_CA-EXCHANGE PROTEIN, ISOFORM G"/>
    <property type="match status" value="1"/>
</dbReference>
<feature type="domain" description="Calx-beta" evidence="5">
    <location>
        <begin position="332"/>
        <end position="435"/>
    </location>
</feature>
<evidence type="ECO:0000256" key="2">
    <source>
        <dbReference type="ARBA" id="ARBA00022737"/>
    </source>
</evidence>
<keyword evidence="3" id="KW-0106">Calcium</keyword>
<dbReference type="Pfam" id="PF03160">
    <property type="entry name" value="Calx-beta"/>
    <property type="match status" value="11"/>
</dbReference>
<gene>
    <name evidence="6" type="ORF">NX786_05805</name>
</gene>
<keyword evidence="1" id="KW-0732">Signal</keyword>
<protein>
    <recommendedName>
        <fullName evidence="5">Calx-beta domain-containing protein</fullName>
    </recommendedName>
</protein>
<dbReference type="PROSITE" id="PS00330">
    <property type="entry name" value="HEMOLYSIN_CALCIUM"/>
    <property type="match status" value="1"/>
</dbReference>
<reference evidence="6" key="1">
    <citation type="submission" date="2022-08" db="EMBL/GenBank/DDBJ databases">
        <title>Reclassification of Massilia species as members of the genera Telluria, Duganella, Pseudoduganella, Mokoshia gen. nov. and Zemynaea gen. nov. using orthogonal and non-orthogonal genome-based approaches.</title>
        <authorList>
            <person name="Bowman J.P."/>
        </authorList>
    </citation>
    <scope>NUCLEOTIDE SEQUENCE</scope>
    <source>
        <strain evidence="6">LMG 11547</strain>
    </source>
</reference>
<dbReference type="Proteomes" id="UP001165263">
    <property type="component" value="Unassembled WGS sequence"/>
</dbReference>
<feature type="domain" description="Calx-beta" evidence="5">
    <location>
        <begin position="796"/>
        <end position="899"/>
    </location>
</feature>
<dbReference type="SUPFAM" id="SSF51120">
    <property type="entry name" value="beta-Roll"/>
    <property type="match status" value="2"/>
</dbReference>
<dbReference type="InterPro" id="IPR051171">
    <property type="entry name" value="CaCA"/>
</dbReference>
<dbReference type="EMBL" id="JANUHC010000002">
    <property type="protein sequence ID" value="MCS0628842.1"/>
    <property type="molecule type" value="Genomic_DNA"/>
</dbReference>
<keyword evidence="7" id="KW-1185">Reference proteome</keyword>
<feature type="domain" description="Calx-beta" evidence="5">
    <location>
        <begin position="1150"/>
        <end position="1248"/>
    </location>
</feature>
<feature type="domain" description="Calx-beta" evidence="5">
    <location>
        <begin position="564"/>
        <end position="667"/>
    </location>
</feature>
<feature type="domain" description="Calx-beta" evidence="5">
    <location>
        <begin position="1028"/>
        <end position="1131"/>
    </location>
</feature>
<dbReference type="PRINTS" id="PR00313">
    <property type="entry name" value="CABNDNGRPT"/>
</dbReference>
<evidence type="ECO:0000256" key="4">
    <source>
        <dbReference type="ARBA" id="ARBA00023065"/>
    </source>
</evidence>
<keyword evidence="4" id="KW-0813">Transport</keyword>
<dbReference type="Gene3D" id="2.150.10.10">
    <property type="entry name" value="Serralysin-like metalloprotease, C-terminal"/>
    <property type="match status" value="3"/>
</dbReference>
<dbReference type="InterPro" id="IPR038081">
    <property type="entry name" value="CalX-like_sf"/>
</dbReference>